<dbReference type="InterPro" id="IPR036412">
    <property type="entry name" value="HAD-like_sf"/>
</dbReference>
<dbReference type="SUPFAM" id="SSF81665">
    <property type="entry name" value="Calcium ATPase, transmembrane domain M"/>
    <property type="match status" value="1"/>
</dbReference>
<dbReference type="InterPro" id="IPR008250">
    <property type="entry name" value="ATPase_P-typ_transduc_dom_A_sf"/>
</dbReference>
<evidence type="ECO:0000259" key="17">
    <source>
        <dbReference type="SMART" id="SM00831"/>
    </source>
</evidence>
<name>A0A7S0ZHS1_9RHOD</name>
<keyword evidence="5" id="KW-0633">Potassium transport</keyword>
<dbReference type="SUPFAM" id="SSF56784">
    <property type="entry name" value="HAD-like"/>
    <property type="match status" value="1"/>
</dbReference>
<feature type="transmembrane region" description="Helical" evidence="16">
    <location>
        <begin position="324"/>
        <end position="353"/>
    </location>
</feature>
<dbReference type="AlphaFoldDB" id="A0A7S0ZHS1"/>
<dbReference type="SFLD" id="SFLDG00002">
    <property type="entry name" value="C1.7:_P-type_atpase_like"/>
    <property type="match status" value="1"/>
</dbReference>
<dbReference type="FunFam" id="1.20.1110.10:FF:000095">
    <property type="entry name" value="Sodium/potassium-transporting ATPase subunit alpha-1"/>
    <property type="match status" value="1"/>
</dbReference>
<keyword evidence="14 16" id="KW-0472">Membrane</keyword>
<dbReference type="GO" id="GO:0005886">
    <property type="term" value="C:plasma membrane"/>
    <property type="evidence" value="ECO:0007669"/>
    <property type="project" value="UniProtKB-SubCell"/>
</dbReference>
<dbReference type="InterPro" id="IPR004014">
    <property type="entry name" value="ATPase_P-typ_cation-transptr_N"/>
</dbReference>
<feature type="transmembrane region" description="Helical" evidence="16">
    <location>
        <begin position="104"/>
        <end position="125"/>
    </location>
</feature>
<reference evidence="18" key="1">
    <citation type="submission" date="2021-01" db="EMBL/GenBank/DDBJ databases">
        <authorList>
            <person name="Corre E."/>
            <person name="Pelletier E."/>
            <person name="Niang G."/>
            <person name="Scheremetjew M."/>
            <person name="Finn R."/>
            <person name="Kale V."/>
            <person name="Holt S."/>
            <person name="Cochrane G."/>
            <person name="Meng A."/>
            <person name="Brown T."/>
            <person name="Cohen L."/>
        </authorList>
    </citation>
    <scope>NUCLEOTIDE SEQUENCE</scope>
    <source>
        <strain evidence="18">CCMP3278</strain>
    </source>
</reference>
<dbReference type="GO" id="GO:0036376">
    <property type="term" value="P:sodium ion export across plasma membrane"/>
    <property type="evidence" value="ECO:0007669"/>
    <property type="project" value="TreeGrafter"/>
</dbReference>
<proteinExistence type="inferred from homology"/>
<feature type="compositionally biased region" description="Basic and acidic residues" evidence="15">
    <location>
        <begin position="29"/>
        <end position="44"/>
    </location>
</feature>
<dbReference type="Pfam" id="PF00690">
    <property type="entry name" value="Cation_ATPase_N"/>
    <property type="match status" value="1"/>
</dbReference>
<dbReference type="PANTHER" id="PTHR43294:SF21">
    <property type="entry name" value="CATION TRANSPORTING ATPASE"/>
    <property type="match status" value="1"/>
</dbReference>
<evidence type="ECO:0000256" key="16">
    <source>
        <dbReference type="SAM" id="Phobius"/>
    </source>
</evidence>
<evidence type="ECO:0000256" key="6">
    <source>
        <dbReference type="ARBA" id="ARBA00022553"/>
    </source>
</evidence>
<dbReference type="EMBL" id="HBFP01009275">
    <property type="protein sequence ID" value="CAD8822251.1"/>
    <property type="molecule type" value="Transcribed_RNA"/>
</dbReference>
<dbReference type="Gene3D" id="2.70.150.10">
    <property type="entry name" value="Calcium-transporting ATPase, cytoplasmic transduction domain A"/>
    <property type="match status" value="1"/>
</dbReference>
<evidence type="ECO:0000256" key="10">
    <source>
        <dbReference type="ARBA" id="ARBA00022958"/>
    </source>
</evidence>
<dbReference type="Pfam" id="PF00689">
    <property type="entry name" value="Cation_ATPase_C"/>
    <property type="match status" value="2"/>
</dbReference>
<dbReference type="NCBIfam" id="TIGR01494">
    <property type="entry name" value="ATPase_P-type"/>
    <property type="match status" value="2"/>
</dbReference>
<evidence type="ECO:0000256" key="14">
    <source>
        <dbReference type="ARBA" id="ARBA00023136"/>
    </source>
</evidence>
<evidence type="ECO:0000256" key="7">
    <source>
        <dbReference type="ARBA" id="ARBA00022692"/>
    </source>
</evidence>
<evidence type="ECO:0000256" key="11">
    <source>
        <dbReference type="ARBA" id="ARBA00022967"/>
    </source>
</evidence>
<evidence type="ECO:0000256" key="12">
    <source>
        <dbReference type="ARBA" id="ARBA00022989"/>
    </source>
</evidence>
<dbReference type="Pfam" id="PF13246">
    <property type="entry name" value="Cation_ATPase"/>
    <property type="match status" value="1"/>
</dbReference>
<feature type="domain" description="Cation-transporting P-type ATPase N-terminal" evidence="17">
    <location>
        <begin position="54"/>
        <end position="128"/>
    </location>
</feature>
<dbReference type="Gene3D" id="1.20.1110.10">
    <property type="entry name" value="Calcium-transporting ATPase, transmembrane domain"/>
    <property type="match status" value="2"/>
</dbReference>
<gene>
    <name evidence="18" type="ORF">TOLI1172_LOCUS6647</name>
</gene>
<dbReference type="SMART" id="SM00831">
    <property type="entry name" value="Cation_ATPase_N"/>
    <property type="match status" value="1"/>
</dbReference>
<protein>
    <recommendedName>
        <fullName evidence="17">Cation-transporting P-type ATPase N-terminal domain-containing protein</fullName>
    </recommendedName>
</protein>
<dbReference type="InterPro" id="IPR059000">
    <property type="entry name" value="ATPase_P-type_domA"/>
</dbReference>
<dbReference type="GO" id="GO:1902600">
    <property type="term" value="P:proton transmembrane transport"/>
    <property type="evidence" value="ECO:0007669"/>
    <property type="project" value="TreeGrafter"/>
</dbReference>
<feature type="transmembrane region" description="Helical" evidence="16">
    <location>
        <begin position="298"/>
        <end position="318"/>
    </location>
</feature>
<feature type="transmembrane region" description="Helical" evidence="16">
    <location>
        <begin position="1125"/>
        <end position="1144"/>
    </location>
</feature>
<dbReference type="GO" id="GO:1990573">
    <property type="term" value="P:potassium ion import across plasma membrane"/>
    <property type="evidence" value="ECO:0007669"/>
    <property type="project" value="TreeGrafter"/>
</dbReference>
<evidence type="ECO:0000256" key="13">
    <source>
        <dbReference type="ARBA" id="ARBA00023065"/>
    </source>
</evidence>
<dbReference type="NCBIfam" id="TIGR01106">
    <property type="entry name" value="ATPase-IIC_X-K"/>
    <property type="match status" value="1"/>
</dbReference>
<dbReference type="InterPro" id="IPR050510">
    <property type="entry name" value="Cation_transp_ATPase_P-type"/>
</dbReference>
<keyword evidence="10" id="KW-0630">Potassium</keyword>
<keyword evidence="13" id="KW-0406">Ion transport</keyword>
<keyword evidence="9" id="KW-0067">ATP-binding</keyword>
<dbReference type="PANTHER" id="PTHR43294">
    <property type="entry name" value="SODIUM/POTASSIUM-TRANSPORTING ATPASE SUBUNIT ALPHA"/>
    <property type="match status" value="1"/>
</dbReference>
<evidence type="ECO:0000256" key="5">
    <source>
        <dbReference type="ARBA" id="ARBA00022538"/>
    </source>
</evidence>
<feature type="transmembrane region" description="Helical" evidence="16">
    <location>
        <begin position="1093"/>
        <end position="1113"/>
    </location>
</feature>
<dbReference type="InterPro" id="IPR023214">
    <property type="entry name" value="HAD_sf"/>
</dbReference>
<keyword evidence="11" id="KW-1278">Translocase</keyword>
<dbReference type="GO" id="GO:0005391">
    <property type="term" value="F:P-type sodium:potassium-exchanging transporter activity"/>
    <property type="evidence" value="ECO:0007669"/>
    <property type="project" value="TreeGrafter"/>
</dbReference>
<keyword evidence="7 16" id="KW-0812">Transmembrane</keyword>
<feature type="region of interest" description="Disordered" evidence="15">
    <location>
        <begin position="25"/>
        <end position="44"/>
    </location>
</feature>
<feature type="transmembrane region" description="Helical" evidence="16">
    <location>
        <begin position="858"/>
        <end position="877"/>
    </location>
</feature>
<evidence type="ECO:0000256" key="4">
    <source>
        <dbReference type="ARBA" id="ARBA00022475"/>
    </source>
</evidence>
<keyword evidence="4" id="KW-1003">Cell membrane</keyword>
<dbReference type="InterPro" id="IPR023299">
    <property type="entry name" value="ATPase_P-typ_cyto_dom_N"/>
</dbReference>
<dbReference type="InterPro" id="IPR018303">
    <property type="entry name" value="ATPase_P-typ_P_site"/>
</dbReference>
<sequence length="1170" mass="127785">MEPHSHVKEGVNELDVARQFSETSAKVSEALEKQKKGGDAGAGKEDLKKELEMWEHKVSVEKLCESLETHPEDGLTSAKAKEKLAKDGPNVLSPPKVTPWWVKLLLQFTNFFSMLLTVAAILCFLGYGLDSSTSDNLILGCVLTGVVLVTAIFSFMQEFKSEKTMEMFANFLPPQALVHRDGKQLQVPAADLVVGDVVDIKLGDKVPADLRIIKVSKLKVDNSSLTGESEPQARSVDCTDDNPLETKNLAFFGTLAVDGTATGVVVMTGDRTVFGRIAGLAASSGGEVTTLQIEIHHFVIAISVYALSLGLIFFIVGIAKGTDWIPNIVFTLSIIVANVPEGLLATVTVSLTLTAKRMAKKQVLVKKLAAVETLGSTTTVCSDKTGTLTQNRMTVVHVMFGDKIETTQTATTTASFDTNDPLFREAFYVMVNCAKAEFDAGDMEANPDKPIDERVVNGDASEAGILKFCEKIEPVMVMRKRNPQVGGIPFNSTNKFMVTIHKDESSPLLKQCFKGAPERVLERCSKIRTREGDMDMTPEALARVNEHLAVCMDNGERVLGLATTSYPPPSEAEADSFFDQDHPKFPMDGMTFVGLAALLDPPRESVPGAVAKCQTAGVQVIMVTGDHPATAKSIAKQIGIIKDSTVQDLAKERGVPVDQVDVADAKAVVVPGWELKDFEEDDWNRVLAHEQIVFARTSPQQKLIIVENCQRLGKIVAVTGDGVNDSPALKKANIGVAMGIAGSDVSKEAADMILLDDNFSSIVSGIEEGRLIFDNLKKSIAYTLSSNIPELTPFLIFIIAGLPSALTTILILCVDLGTDMIPAISFAYEKAEADIMERPPRNAAKDRMVNRVLVCFSYIQLGVYQAVAGYFTFIVIFNDYSVDPSLLPGLDSDQFFAAASVSSRRWWFTVREAYNDRSFKDIFFSEKNKFAPIFESAQPGLIQQTDFEYEDLIPTPNAAAALGQTGGSDNAQFNNMIKAVGMEFQLPFCYEFYCQPPGSEIVFNDFDACFNTGPQVVYYSGVNTGVVNPNVETGSGDGQGCIYSWDFDQQDGTVSRARTGYFDTVILVRTCIAFICKTRLLGVTPKSIWSNKVHLIGVCSMILMILGITYIPGLNSGFGAAPIKGIHWVPGIPWAIMILIFGETRKLFMRMGMKNPNFKLGAWLRKYAYW</sequence>
<keyword evidence="8" id="KW-0547">Nucleotide-binding</keyword>
<dbReference type="GO" id="GO:0006883">
    <property type="term" value="P:intracellular sodium ion homeostasis"/>
    <property type="evidence" value="ECO:0007669"/>
    <property type="project" value="TreeGrafter"/>
</dbReference>
<feature type="transmembrane region" description="Helical" evidence="16">
    <location>
        <begin position="137"/>
        <end position="156"/>
    </location>
</feature>
<dbReference type="InterPro" id="IPR044492">
    <property type="entry name" value="P_typ_ATPase_HD_dom"/>
</dbReference>
<dbReference type="PROSITE" id="PS00154">
    <property type="entry name" value="ATPASE_E1_E2"/>
    <property type="match status" value="1"/>
</dbReference>
<dbReference type="InterPro" id="IPR001757">
    <property type="entry name" value="P_typ_ATPase"/>
</dbReference>
<keyword evidence="12 16" id="KW-1133">Transmembrane helix</keyword>
<evidence type="ECO:0000256" key="9">
    <source>
        <dbReference type="ARBA" id="ARBA00022840"/>
    </source>
</evidence>
<dbReference type="PRINTS" id="PR00119">
    <property type="entry name" value="CATATPASE"/>
</dbReference>
<dbReference type="SUPFAM" id="SSF81653">
    <property type="entry name" value="Calcium ATPase, transduction domain A"/>
    <property type="match status" value="1"/>
</dbReference>
<dbReference type="FunFam" id="3.40.50.1000:FF:000083">
    <property type="entry name" value="Sodium/potassium-transporting ATPase subunit alpha"/>
    <property type="match status" value="1"/>
</dbReference>
<evidence type="ECO:0000256" key="15">
    <source>
        <dbReference type="SAM" id="MobiDB-lite"/>
    </source>
</evidence>
<evidence type="ECO:0000256" key="3">
    <source>
        <dbReference type="ARBA" id="ARBA00022448"/>
    </source>
</evidence>
<evidence type="ECO:0000256" key="8">
    <source>
        <dbReference type="ARBA" id="ARBA00022741"/>
    </source>
</evidence>
<evidence type="ECO:0000313" key="18">
    <source>
        <dbReference type="EMBL" id="CAD8822251.1"/>
    </source>
</evidence>
<dbReference type="InterPro" id="IPR006068">
    <property type="entry name" value="ATPase_P-typ_cation-transptr_C"/>
</dbReference>
<dbReference type="Pfam" id="PF00122">
    <property type="entry name" value="E1-E2_ATPase"/>
    <property type="match status" value="1"/>
</dbReference>
<dbReference type="GO" id="GO:0005524">
    <property type="term" value="F:ATP binding"/>
    <property type="evidence" value="ECO:0007669"/>
    <property type="project" value="UniProtKB-KW"/>
</dbReference>
<dbReference type="GO" id="GO:0030007">
    <property type="term" value="P:intracellular potassium ion homeostasis"/>
    <property type="evidence" value="ECO:0007669"/>
    <property type="project" value="TreeGrafter"/>
</dbReference>
<dbReference type="InterPro" id="IPR005775">
    <property type="entry name" value="P-type_ATPase_IIC"/>
</dbReference>
<dbReference type="GO" id="GO:0016887">
    <property type="term" value="F:ATP hydrolysis activity"/>
    <property type="evidence" value="ECO:0007669"/>
    <property type="project" value="InterPro"/>
</dbReference>
<evidence type="ECO:0000256" key="1">
    <source>
        <dbReference type="ARBA" id="ARBA00004651"/>
    </source>
</evidence>
<organism evidence="18">
    <name type="scientific">Timspurckia oligopyrenoides</name>
    <dbReference type="NCBI Taxonomy" id="708627"/>
    <lineage>
        <taxon>Eukaryota</taxon>
        <taxon>Rhodophyta</taxon>
        <taxon>Bangiophyceae</taxon>
        <taxon>Porphyridiales</taxon>
        <taxon>Porphyridiaceae</taxon>
        <taxon>Timspurckia</taxon>
    </lineage>
</organism>
<dbReference type="FunFam" id="2.70.150.10:FF:000003">
    <property type="entry name" value="Sodium/potassium-transporting ATPase subunit alpha"/>
    <property type="match status" value="1"/>
</dbReference>
<accession>A0A7S0ZHS1</accession>
<dbReference type="SFLD" id="SFLDF00027">
    <property type="entry name" value="p-type_atpase"/>
    <property type="match status" value="1"/>
</dbReference>
<dbReference type="SFLD" id="SFLDS00003">
    <property type="entry name" value="Haloacid_Dehalogenase"/>
    <property type="match status" value="1"/>
</dbReference>
<dbReference type="SUPFAM" id="SSF81660">
    <property type="entry name" value="Metal cation-transporting ATPase, ATP-binding domain N"/>
    <property type="match status" value="1"/>
</dbReference>
<keyword evidence="6" id="KW-0597">Phosphoprotein</keyword>
<keyword evidence="3" id="KW-0813">Transport</keyword>
<dbReference type="Gene3D" id="3.40.1110.10">
    <property type="entry name" value="Calcium-transporting ATPase, cytoplasmic domain N"/>
    <property type="match status" value="1"/>
</dbReference>
<dbReference type="InterPro" id="IPR023298">
    <property type="entry name" value="ATPase_P-typ_TM_dom_sf"/>
</dbReference>
<dbReference type="PRINTS" id="PR00121">
    <property type="entry name" value="NAKATPASE"/>
</dbReference>
<comment type="similarity">
    <text evidence="2">Belongs to the cation transport ATPase (P-type) (TC 3.A.3) family. Type IIC subfamily.</text>
</comment>
<comment type="subcellular location">
    <subcellularLocation>
        <location evidence="1">Cell membrane</location>
        <topology evidence="1">Multi-pass membrane protein</topology>
    </subcellularLocation>
</comment>
<evidence type="ECO:0000256" key="2">
    <source>
        <dbReference type="ARBA" id="ARBA00006934"/>
    </source>
</evidence>
<dbReference type="Gene3D" id="3.40.50.1000">
    <property type="entry name" value="HAD superfamily/HAD-like"/>
    <property type="match status" value="1"/>
</dbReference>
<feature type="transmembrane region" description="Helical" evidence="16">
    <location>
        <begin position="794"/>
        <end position="812"/>
    </location>
</feature>